<dbReference type="RefSeq" id="WP_005207036.1">
    <property type="nucleotide sequence ID" value="NZ_BAFC01000084.1"/>
</dbReference>
<dbReference type="Proteomes" id="UP000005845">
    <property type="component" value="Unassembled WGS sequence"/>
</dbReference>
<dbReference type="EMBL" id="BAFC01000084">
    <property type="protein sequence ID" value="GAB40032.1"/>
    <property type="molecule type" value="Genomic_DNA"/>
</dbReference>
<dbReference type="PANTHER" id="PTHR43212">
    <property type="entry name" value="QUERCETIN 2,3-DIOXYGENASE"/>
    <property type="match status" value="1"/>
</dbReference>
<dbReference type="InterPro" id="IPR014710">
    <property type="entry name" value="RmlC-like_jellyroll"/>
</dbReference>
<gene>
    <name evidence="4" type="ORF">GOSPT_086_00290</name>
</gene>
<comment type="caution">
    <text evidence="4">The sequence shown here is derived from an EMBL/GenBank/DDBJ whole genome shotgun (WGS) entry which is preliminary data.</text>
</comment>
<feature type="domain" description="Pirin N-terminal" evidence="3">
    <location>
        <begin position="11"/>
        <end position="127"/>
    </location>
</feature>
<dbReference type="InterPro" id="IPR011051">
    <property type="entry name" value="RmlC_Cupin_sf"/>
</dbReference>
<protein>
    <recommendedName>
        <fullName evidence="3">Pirin N-terminal domain-containing protein</fullName>
    </recommendedName>
</protein>
<dbReference type="AlphaFoldDB" id="H5U2S4"/>
<dbReference type="InterPro" id="IPR012093">
    <property type="entry name" value="Pirin"/>
</dbReference>
<evidence type="ECO:0000313" key="5">
    <source>
        <dbReference type="Proteomes" id="UP000005845"/>
    </source>
</evidence>
<dbReference type="InterPro" id="IPR003829">
    <property type="entry name" value="Pirin_N_dom"/>
</dbReference>
<dbReference type="eggNOG" id="COG1741">
    <property type="taxonomic scope" value="Bacteria"/>
</dbReference>
<accession>H5U2S4</accession>
<evidence type="ECO:0000256" key="1">
    <source>
        <dbReference type="ARBA" id="ARBA00008416"/>
    </source>
</evidence>
<dbReference type="Gene3D" id="2.60.120.10">
    <property type="entry name" value="Jelly Rolls"/>
    <property type="match status" value="2"/>
</dbReference>
<evidence type="ECO:0000313" key="4">
    <source>
        <dbReference type="EMBL" id="GAB40032.1"/>
    </source>
</evidence>
<comment type="similarity">
    <text evidence="1 2">Belongs to the pirin family.</text>
</comment>
<evidence type="ECO:0000256" key="2">
    <source>
        <dbReference type="RuleBase" id="RU003457"/>
    </source>
</evidence>
<dbReference type="CDD" id="cd02910">
    <property type="entry name" value="cupin_Yhhw_N"/>
    <property type="match status" value="1"/>
</dbReference>
<dbReference type="PANTHER" id="PTHR43212:SF3">
    <property type="entry name" value="QUERCETIN 2,3-DIOXYGENASE"/>
    <property type="match status" value="1"/>
</dbReference>
<keyword evidence="5" id="KW-1185">Reference proteome</keyword>
<evidence type="ECO:0000259" key="3">
    <source>
        <dbReference type="Pfam" id="PF02678"/>
    </source>
</evidence>
<name>H5U2S4_9ACTN</name>
<organism evidence="4 5">
    <name type="scientific">Gordonia sputi NBRC 100414</name>
    <dbReference type="NCBI Taxonomy" id="1089453"/>
    <lineage>
        <taxon>Bacteria</taxon>
        <taxon>Bacillati</taxon>
        <taxon>Actinomycetota</taxon>
        <taxon>Actinomycetes</taxon>
        <taxon>Mycobacteriales</taxon>
        <taxon>Gordoniaceae</taxon>
        <taxon>Gordonia</taxon>
    </lineage>
</organism>
<dbReference type="Pfam" id="PF02678">
    <property type="entry name" value="Pirin"/>
    <property type="match status" value="1"/>
</dbReference>
<sequence>MVFTVFRAGVREVTSTDWLTSRHSFSFGDHYDPSNTHHGLLIACNEEVLLPGHGFDAHHHSDSEIVTWVVSGTLVHTDSAGHTGVVYPGLAQRMSAGSGIDHTERNDPWPDLRGSGSAPVHYVQMWVVPDEYGITPSYEQRDISAALTEGDLVAVASGDPAAEAAITISNRAATLFAARIAPGTSVSIPDARFTHVLVVDGRAVLSASDQPDDTDHPGDIALTAGDAARGVDTSGATLRTDAGDGPAEVLIWAMNKALGEP</sequence>
<proteinExistence type="inferred from homology"/>
<dbReference type="SUPFAM" id="SSF51182">
    <property type="entry name" value="RmlC-like cupins"/>
    <property type="match status" value="1"/>
</dbReference>
<reference evidence="4 5" key="1">
    <citation type="submission" date="2012-02" db="EMBL/GenBank/DDBJ databases">
        <title>Whole genome shotgun sequence of Gordonia sputi NBRC 100414.</title>
        <authorList>
            <person name="Yoshida I."/>
            <person name="Hosoyama A."/>
            <person name="Tsuchikane K."/>
            <person name="Katsumata H."/>
            <person name="Yamazaki S."/>
            <person name="Fujita N."/>
        </authorList>
    </citation>
    <scope>NUCLEOTIDE SEQUENCE [LARGE SCALE GENOMIC DNA]</scope>
    <source>
        <strain evidence="4 5">NBRC 100414</strain>
    </source>
</reference>